<reference evidence="20 21" key="1">
    <citation type="submission" date="2018-08" db="EMBL/GenBank/DDBJ databases">
        <title>A genome reference for cultivated species of the human gut microbiota.</title>
        <authorList>
            <person name="Zou Y."/>
            <person name="Xue W."/>
            <person name="Luo G."/>
        </authorList>
    </citation>
    <scope>NUCLEOTIDE SEQUENCE [LARGE SCALE GENOMIC DNA]</scope>
    <source>
        <strain evidence="20 21">TF08-14</strain>
    </source>
</reference>
<proteinExistence type="inferred from homology"/>
<feature type="transmembrane region" description="Helical" evidence="19">
    <location>
        <begin position="243"/>
        <end position="260"/>
    </location>
</feature>
<evidence type="ECO:0000256" key="3">
    <source>
        <dbReference type="ARBA" id="ARBA00004663"/>
    </source>
</evidence>
<protein>
    <recommendedName>
        <fullName evidence="6 19">Adenosylcobinamide-GDP ribazoletransferase</fullName>
        <ecNumber evidence="5 19">2.7.8.26</ecNumber>
    </recommendedName>
    <alternativeName>
        <fullName evidence="16 19">Cobalamin synthase</fullName>
    </alternativeName>
    <alternativeName>
        <fullName evidence="15 19">Cobalamin-5'-phosphate synthase</fullName>
    </alternativeName>
</protein>
<dbReference type="GO" id="GO:0009236">
    <property type="term" value="P:cobalamin biosynthetic process"/>
    <property type="evidence" value="ECO:0007669"/>
    <property type="project" value="UniProtKB-UniRule"/>
</dbReference>
<evidence type="ECO:0000256" key="19">
    <source>
        <dbReference type="HAMAP-Rule" id="MF_00719"/>
    </source>
</evidence>
<evidence type="ECO:0000256" key="16">
    <source>
        <dbReference type="ARBA" id="ARBA00032853"/>
    </source>
</evidence>
<sequence length="261" mass="27215">MNAKDAVVASFATFSRIRVPARLLDAVDWRDGVALAGFPLVGVVEGLAMLAWALASSWLCLPTPIAAAVFTCLPVLVNGGIHLDGLCDVADAVCSHADRDRKLQILKDPRAGAFGVMALACYLLLFYSLAAGADPMQLVCTSIALPAALAFSRCLSGLAVLRWPKARPDGMARAMAGEDDNPPRPAVRALAGQAVLSGVSLVALAPAASGPFAIAAAAAVLAWYHRFALREFGGVTGDTAGWFLQWCELAMLAVLILGGMR</sequence>
<evidence type="ECO:0000256" key="4">
    <source>
        <dbReference type="ARBA" id="ARBA00010561"/>
    </source>
</evidence>
<evidence type="ECO:0000256" key="11">
    <source>
        <dbReference type="ARBA" id="ARBA00022842"/>
    </source>
</evidence>
<dbReference type="RefSeq" id="WP_117680206.1">
    <property type="nucleotide sequence ID" value="NZ_QSRJ01000013.1"/>
</dbReference>
<comment type="catalytic activity">
    <reaction evidence="18 19">
        <text>alpha-ribazole 5'-phosphate + adenosylcob(III)inamide-GDP = adenosylcob(III)alamin 5'-phosphate + GMP + H(+)</text>
        <dbReference type="Rhea" id="RHEA:23560"/>
        <dbReference type="ChEBI" id="CHEBI:15378"/>
        <dbReference type="ChEBI" id="CHEBI:57918"/>
        <dbReference type="ChEBI" id="CHEBI:58115"/>
        <dbReference type="ChEBI" id="CHEBI:60487"/>
        <dbReference type="ChEBI" id="CHEBI:60493"/>
        <dbReference type="EC" id="2.7.8.26"/>
    </reaction>
</comment>
<comment type="catalytic activity">
    <reaction evidence="17 19">
        <text>alpha-ribazole + adenosylcob(III)inamide-GDP = adenosylcob(III)alamin + GMP + H(+)</text>
        <dbReference type="Rhea" id="RHEA:16049"/>
        <dbReference type="ChEBI" id="CHEBI:10329"/>
        <dbReference type="ChEBI" id="CHEBI:15378"/>
        <dbReference type="ChEBI" id="CHEBI:18408"/>
        <dbReference type="ChEBI" id="CHEBI:58115"/>
        <dbReference type="ChEBI" id="CHEBI:60487"/>
        <dbReference type="EC" id="2.7.8.26"/>
    </reaction>
</comment>
<comment type="pathway">
    <text evidence="3 19">Cofactor biosynthesis; adenosylcobalamin biosynthesis; adenosylcobalamin from cob(II)yrinate a,c-diamide: step 7/7.</text>
</comment>
<evidence type="ECO:0000256" key="10">
    <source>
        <dbReference type="ARBA" id="ARBA00022692"/>
    </source>
</evidence>
<evidence type="ECO:0000256" key="13">
    <source>
        <dbReference type="ARBA" id="ARBA00023136"/>
    </source>
</evidence>
<dbReference type="EMBL" id="QSRJ01000013">
    <property type="protein sequence ID" value="RGL08063.1"/>
    <property type="molecule type" value="Genomic_DNA"/>
</dbReference>
<dbReference type="HAMAP" id="MF_00719">
    <property type="entry name" value="CobS"/>
    <property type="match status" value="1"/>
</dbReference>
<evidence type="ECO:0000256" key="8">
    <source>
        <dbReference type="ARBA" id="ARBA00022573"/>
    </source>
</evidence>
<accession>A0A3E4QP16</accession>
<evidence type="ECO:0000256" key="2">
    <source>
        <dbReference type="ARBA" id="ARBA00004651"/>
    </source>
</evidence>
<dbReference type="PANTHER" id="PTHR34148">
    <property type="entry name" value="ADENOSYLCOBINAMIDE-GDP RIBAZOLETRANSFERASE"/>
    <property type="match status" value="1"/>
</dbReference>
<evidence type="ECO:0000256" key="17">
    <source>
        <dbReference type="ARBA" id="ARBA00048623"/>
    </source>
</evidence>
<evidence type="ECO:0000256" key="1">
    <source>
        <dbReference type="ARBA" id="ARBA00001946"/>
    </source>
</evidence>
<keyword evidence="9 19" id="KW-0808">Transferase</keyword>
<dbReference type="GO" id="GO:0008818">
    <property type="term" value="F:cobalamin 5'-phosphate synthase activity"/>
    <property type="evidence" value="ECO:0007669"/>
    <property type="project" value="UniProtKB-UniRule"/>
</dbReference>
<comment type="cofactor">
    <cofactor evidence="1 19">
        <name>Mg(2+)</name>
        <dbReference type="ChEBI" id="CHEBI:18420"/>
    </cofactor>
</comment>
<feature type="transmembrane region" description="Helical" evidence="19">
    <location>
        <begin position="33"/>
        <end position="55"/>
    </location>
</feature>
<organism evidence="20 21">
    <name type="scientific">Collinsella tanakaei</name>
    <dbReference type="NCBI Taxonomy" id="626935"/>
    <lineage>
        <taxon>Bacteria</taxon>
        <taxon>Bacillati</taxon>
        <taxon>Actinomycetota</taxon>
        <taxon>Coriobacteriia</taxon>
        <taxon>Coriobacteriales</taxon>
        <taxon>Coriobacteriaceae</taxon>
        <taxon>Collinsella</taxon>
    </lineage>
</organism>
<dbReference type="GO" id="GO:0051073">
    <property type="term" value="F:adenosylcobinamide-GDP ribazoletransferase activity"/>
    <property type="evidence" value="ECO:0007669"/>
    <property type="project" value="UniProtKB-UniRule"/>
</dbReference>
<evidence type="ECO:0000256" key="14">
    <source>
        <dbReference type="ARBA" id="ARBA00025228"/>
    </source>
</evidence>
<keyword evidence="8 19" id="KW-0169">Cobalamin biosynthesis</keyword>
<comment type="subcellular location">
    <subcellularLocation>
        <location evidence="2 19">Cell membrane</location>
        <topology evidence="2 19">Multi-pass membrane protein</topology>
    </subcellularLocation>
</comment>
<evidence type="ECO:0000256" key="5">
    <source>
        <dbReference type="ARBA" id="ARBA00013200"/>
    </source>
</evidence>
<dbReference type="UniPathway" id="UPA00148">
    <property type="reaction ID" value="UER00238"/>
</dbReference>
<dbReference type="AlphaFoldDB" id="A0A3E4QP16"/>
<comment type="caution">
    <text evidence="20">The sequence shown here is derived from an EMBL/GenBank/DDBJ whole genome shotgun (WGS) entry which is preliminary data.</text>
</comment>
<comment type="function">
    <text evidence="14 19">Joins adenosylcobinamide-GDP and alpha-ribazole to generate adenosylcobalamin (Ado-cobalamin). Also synthesizes adenosylcobalamin 5'-phosphate from adenosylcobinamide-GDP and alpha-ribazole 5'-phosphate.</text>
</comment>
<keyword evidence="11 19" id="KW-0460">Magnesium</keyword>
<keyword evidence="12 19" id="KW-1133">Transmembrane helix</keyword>
<feature type="transmembrane region" description="Helical" evidence="19">
    <location>
        <begin position="111"/>
        <end position="130"/>
    </location>
</feature>
<name>A0A3E4QP16_9ACTN</name>
<keyword evidence="13 19" id="KW-0472">Membrane</keyword>
<dbReference type="Pfam" id="PF02654">
    <property type="entry name" value="CobS"/>
    <property type="match status" value="1"/>
</dbReference>
<evidence type="ECO:0000256" key="6">
    <source>
        <dbReference type="ARBA" id="ARBA00015850"/>
    </source>
</evidence>
<evidence type="ECO:0000313" key="20">
    <source>
        <dbReference type="EMBL" id="RGL08063.1"/>
    </source>
</evidence>
<feature type="transmembrane region" description="Helical" evidence="19">
    <location>
        <begin position="194"/>
        <end position="223"/>
    </location>
</feature>
<evidence type="ECO:0000256" key="9">
    <source>
        <dbReference type="ARBA" id="ARBA00022679"/>
    </source>
</evidence>
<feature type="transmembrane region" description="Helical" evidence="19">
    <location>
        <begin position="136"/>
        <end position="161"/>
    </location>
</feature>
<comment type="similarity">
    <text evidence="4 19">Belongs to the CobS family.</text>
</comment>
<evidence type="ECO:0000256" key="7">
    <source>
        <dbReference type="ARBA" id="ARBA00022475"/>
    </source>
</evidence>
<evidence type="ECO:0000256" key="18">
    <source>
        <dbReference type="ARBA" id="ARBA00049504"/>
    </source>
</evidence>
<dbReference type="GO" id="GO:0005886">
    <property type="term" value="C:plasma membrane"/>
    <property type="evidence" value="ECO:0007669"/>
    <property type="project" value="UniProtKB-SubCell"/>
</dbReference>
<keyword evidence="10 19" id="KW-0812">Transmembrane</keyword>
<dbReference type="Proteomes" id="UP000260943">
    <property type="component" value="Unassembled WGS sequence"/>
</dbReference>
<dbReference type="EC" id="2.7.8.26" evidence="5 19"/>
<gene>
    <name evidence="19" type="primary">cobS</name>
    <name evidence="20" type="ORF">DXC81_09675</name>
</gene>
<evidence type="ECO:0000256" key="12">
    <source>
        <dbReference type="ARBA" id="ARBA00022989"/>
    </source>
</evidence>
<keyword evidence="7 19" id="KW-1003">Cell membrane</keyword>
<evidence type="ECO:0000313" key="21">
    <source>
        <dbReference type="Proteomes" id="UP000260943"/>
    </source>
</evidence>
<dbReference type="InterPro" id="IPR003805">
    <property type="entry name" value="CobS"/>
</dbReference>
<evidence type="ECO:0000256" key="15">
    <source>
        <dbReference type="ARBA" id="ARBA00032605"/>
    </source>
</evidence>
<dbReference type="PANTHER" id="PTHR34148:SF1">
    <property type="entry name" value="ADENOSYLCOBINAMIDE-GDP RIBAZOLETRANSFERASE"/>
    <property type="match status" value="1"/>
</dbReference>